<sequence>MFLTTYATLRGTIGGMFGYTSLFLCPYAPMHGPYYLLLLLITPSFLAFPVFWLWVVLSVLYVVLPSRTWGWIGNTLRRAWFAVRHRKQM</sequence>
<feature type="transmembrane region" description="Helical" evidence="1">
    <location>
        <begin position="35"/>
        <end position="64"/>
    </location>
</feature>
<evidence type="ECO:0000313" key="3">
    <source>
        <dbReference type="Proteomes" id="UP000266113"/>
    </source>
</evidence>
<dbReference type="Proteomes" id="UP000266113">
    <property type="component" value="Unassembled WGS sequence"/>
</dbReference>
<evidence type="ECO:0000256" key="1">
    <source>
        <dbReference type="SAM" id="Phobius"/>
    </source>
</evidence>
<dbReference type="RefSeq" id="WP_119085131.1">
    <property type="nucleotide sequence ID" value="NZ_QXIY01000005.1"/>
</dbReference>
<dbReference type="EMBL" id="QXIY01000005">
    <property type="protein sequence ID" value="RIE17403.1"/>
    <property type="molecule type" value="Genomic_DNA"/>
</dbReference>
<accession>A0A398DTE1</accession>
<proteinExistence type="predicted"/>
<comment type="caution">
    <text evidence="2">The sequence shown here is derived from an EMBL/GenBank/DDBJ whole genome shotgun (WGS) entry which is preliminary data.</text>
</comment>
<evidence type="ECO:0000313" key="2">
    <source>
        <dbReference type="EMBL" id="RIE17403.1"/>
    </source>
</evidence>
<name>A0A398DTE1_9BACT</name>
<protein>
    <submittedName>
        <fullName evidence="2">Uncharacterized protein</fullName>
    </submittedName>
</protein>
<keyword evidence="1" id="KW-1133">Transmembrane helix</keyword>
<organism evidence="2 3">
    <name type="scientific">Candidatus Cryosericum septentrionale</name>
    <dbReference type="NCBI Taxonomy" id="2290913"/>
    <lineage>
        <taxon>Bacteria</taxon>
        <taxon>Pseudomonadati</taxon>
        <taxon>Caldisericota/Cryosericota group</taxon>
        <taxon>Candidatus Cryosericota</taxon>
        <taxon>Candidatus Cryosericia</taxon>
        <taxon>Candidatus Cryosericales</taxon>
        <taxon>Candidatus Cryosericaceae</taxon>
        <taxon>Candidatus Cryosericum</taxon>
    </lineage>
</organism>
<gene>
    <name evidence="2" type="ORF">SMC1_01940</name>
</gene>
<keyword evidence="1" id="KW-0812">Transmembrane</keyword>
<reference evidence="2 3" key="1">
    <citation type="submission" date="2018-09" db="EMBL/GenBank/DDBJ databases">
        <title>Discovery and Ecogenomic Context for Candidatus Cryosericales, a Global Caldiserica Order Active in Thawing Permafrost.</title>
        <authorList>
            <person name="Martinez M.A."/>
            <person name="Woodcroft B.J."/>
            <person name="Ignacio Espinoza J.C."/>
            <person name="Zayed A."/>
            <person name="Singleton C.M."/>
            <person name="Boyd J."/>
            <person name="Li Y.-F."/>
            <person name="Purvine S."/>
            <person name="Maughan H."/>
            <person name="Hodgkins S.B."/>
            <person name="Anderson D."/>
            <person name="Sederholm M."/>
            <person name="Temperton B."/>
            <person name="Saleska S.R."/>
            <person name="Tyson G.W."/>
            <person name="Rich V.I."/>
        </authorList>
    </citation>
    <scope>NUCLEOTIDE SEQUENCE [LARGE SCALE GENOMIC DNA]</scope>
    <source>
        <strain evidence="2 3">SMC1</strain>
    </source>
</reference>
<dbReference type="AlphaFoldDB" id="A0A398DTE1"/>
<keyword evidence="3" id="KW-1185">Reference proteome</keyword>
<feature type="transmembrane region" description="Helical" evidence="1">
    <location>
        <begin position="7"/>
        <end position="29"/>
    </location>
</feature>
<keyword evidence="1" id="KW-0472">Membrane</keyword>